<keyword evidence="1" id="KW-0812">Transmembrane</keyword>
<dbReference type="AlphaFoldDB" id="A0A143QRH3"/>
<dbReference type="KEGG" id="rhs:A3Q41_04285"/>
<gene>
    <name evidence="2" type="ORF">A3Q41_04285</name>
</gene>
<keyword evidence="1" id="KW-0472">Membrane</keyword>
<dbReference type="EMBL" id="CP015220">
    <property type="protein sequence ID" value="AMY25561.1"/>
    <property type="molecule type" value="Genomic_DNA"/>
</dbReference>
<reference evidence="2 3" key="1">
    <citation type="journal article" date="2016" name="Genome Announc.">
        <title>Complete Genome and Plasmid Sequences for Rhodococcus fascians D188 and Draft Sequences for Rhodococcus Isolates PBTS 1 and PBTS 2.</title>
        <authorList>
            <person name="Stamler R.A."/>
            <person name="Vereecke D."/>
            <person name="Zhang Y."/>
            <person name="Schilkey F."/>
            <person name="Devitt N."/>
            <person name="Randall J.J."/>
        </authorList>
    </citation>
    <scope>NUCLEOTIDE SEQUENCE [LARGE SCALE GENOMIC DNA]</scope>
    <source>
        <strain evidence="2 3">PBTS2</strain>
    </source>
</reference>
<dbReference type="GeneID" id="93554454"/>
<organism evidence="2 3">
    <name type="scientific">Rhodococcoides fascians</name>
    <name type="common">Rhodococcus fascians</name>
    <dbReference type="NCBI Taxonomy" id="1828"/>
    <lineage>
        <taxon>Bacteria</taxon>
        <taxon>Bacillati</taxon>
        <taxon>Actinomycetota</taxon>
        <taxon>Actinomycetes</taxon>
        <taxon>Mycobacteriales</taxon>
        <taxon>Nocardiaceae</taxon>
        <taxon>Rhodococcoides</taxon>
    </lineage>
</organism>
<dbReference type="PATRIC" id="fig|1653479.3.peg.4340"/>
<evidence type="ECO:0000313" key="3">
    <source>
        <dbReference type="Proteomes" id="UP000076038"/>
    </source>
</evidence>
<feature type="transmembrane region" description="Helical" evidence="1">
    <location>
        <begin position="29"/>
        <end position="49"/>
    </location>
</feature>
<accession>A0A143QRH3</accession>
<keyword evidence="3" id="KW-1185">Reference proteome</keyword>
<dbReference type="Proteomes" id="UP000076038">
    <property type="component" value="Chromosome"/>
</dbReference>
<sequence length="58" mass="6018">MLILTLGAAAVGFGFLVLALMTGSVVWAWACIVICIVGAVLLLVGALLGRRPPPEIDR</sequence>
<reference evidence="3" key="2">
    <citation type="submission" date="2016-04" db="EMBL/GenBank/DDBJ databases">
        <title>Complete Genome and Plasmid Sequences for Rhodococcus fascians D188 and Draft Sequences for Rhodococcus spp. Isolates PBTS 1 and PBTS 2.</title>
        <authorList>
            <person name="Stamer R."/>
            <person name="Vereecke D."/>
            <person name="Zhang Y."/>
            <person name="Schilkey F."/>
            <person name="Devitt N."/>
            <person name="Randall J."/>
        </authorList>
    </citation>
    <scope>NUCLEOTIDE SEQUENCE [LARGE SCALE GENOMIC DNA]</scope>
    <source>
        <strain evidence="3">PBTS2</strain>
    </source>
</reference>
<evidence type="ECO:0000313" key="2">
    <source>
        <dbReference type="EMBL" id="AMY25561.1"/>
    </source>
</evidence>
<proteinExistence type="predicted"/>
<keyword evidence="1" id="KW-1133">Transmembrane helix</keyword>
<protein>
    <submittedName>
        <fullName evidence="2">Uncharacterized protein</fullName>
    </submittedName>
</protein>
<dbReference type="RefSeq" id="WP_027497336.1">
    <property type="nucleotide sequence ID" value="NZ_CP015220.1"/>
</dbReference>
<name>A0A143QRH3_RHOFA</name>
<evidence type="ECO:0000256" key="1">
    <source>
        <dbReference type="SAM" id="Phobius"/>
    </source>
</evidence>